<dbReference type="EMBL" id="JBHSBC010000010">
    <property type="protein sequence ID" value="MFC3980716.1"/>
    <property type="molecule type" value="Genomic_DNA"/>
</dbReference>
<gene>
    <name evidence="2" type="ORF">ACFOYY_11320</name>
</gene>
<evidence type="ECO:0000313" key="2">
    <source>
        <dbReference type="EMBL" id="MFC3980716.1"/>
    </source>
</evidence>
<dbReference type="Proteomes" id="UP001595698">
    <property type="component" value="Unassembled WGS sequence"/>
</dbReference>
<accession>A0ABV8EWS3</accession>
<dbReference type="RefSeq" id="WP_386189707.1">
    <property type="nucleotide sequence ID" value="NZ_JBHSBC010000010.1"/>
</dbReference>
<keyword evidence="3" id="KW-1185">Reference proteome</keyword>
<evidence type="ECO:0000313" key="3">
    <source>
        <dbReference type="Proteomes" id="UP001595698"/>
    </source>
</evidence>
<feature type="region of interest" description="Disordered" evidence="1">
    <location>
        <begin position="69"/>
        <end position="127"/>
    </location>
</feature>
<name>A0ABV8EWS3_9ACTN</name>
<sequence length="127" mass="13239">MRATDATTTETREIISIIEAENRPRSLPAYVARLVQTGDLAALLIRVRSGDRPAVSATPGPPRYADLIARQPCPHGMPGGDQPRPGAGTPACPQCRHSTAQAGAPPTGPRGMADLAEGLAEIAQIKP</sequence>
<proteinExistence type="predicted"/>
<evidence type="ECO:0000256" key="1">
    <source>
        <dbReference type="SAM" id="MobiDB-lite"/>
    </source>
</evidence>
<protein>
    <submittedName>
        <fullName evidence="2">Uncharacterized protein</fullName>
    </submittedName>
</protein>
<reference evidence="3" key="1">
    <citation type="journal article" date="2019" name="Int. J. Syst. Evol. Microbiol.">
        <title>The Global Catalogue of Microorganisms (GCM) 10K type strain sequencing project: providing services to taxonomists for standard genome sequencing and annotation.</title>
        <authorList>
            <consortium name="The Broad Institute Genomics Platform"/>
            <consortium name="The Broad Institute Genome Sequencing Center for Infectious Disease"/>
            <person name="Wu L."/>
            <person name="Ma J."/>
        </authorList>
    </citation>
    <scope>NUCLEOTIDE SEQUENCE [LARGE SCALE GENOMIC DNA]</scope>
    <source>
        <strain evidence="3">TBRC 7912</strain>
    </source>
</reference>
<organism evidence="2 3">
    <name type="scientific">Streptosporangium jomthongense</name>
    <dbReference type="NCBI Taxonomy" id="1193683"/>
    <lineage>
        <taxon>Bacteria</taxon>
        <taxon>Bacillati</taxon>
        <taxon>Actinomycetota</taxon>
        <taxon>Actinomycetes</taxon>
        <taxon>Streptosporangiales</taxon>
        <taxon>Streptosporangiaceae</taxon>
        <taxon>Streptosporangium</taxon>
    </lineage>
</organism>
<comment type="caution">
    <text evidence="2">The sequence shown here is derived from an EMBL/GenBank/DDBJ whole genome shotgun (WGS) entry which is preliminary data.</text>
</comment>